<evidence type="ECO:0008006" key="5">
    <source>
        <dbReference type="Google" id="ProtNLM"/>
    </source>
</evidence>
<reference evidence="3 4" key="1">
    <citation type="submission" date="2016-07" db="EMBL/GenBank/DDBJ databases">
        <title>Pervasive Adenine N6-methylation of Active Genes in Fungi.</title>
        <authorList>
            <consortium name="DOE Joint Genome Institute"/>
            <person name="Mondo S.J."/>
            <person name="Dannebaum R.O."/>
            <person name="Kuo R.C."/>
            <person name="Labutti K."/>
            <person name="Haridas S."/>
            <person name="Kuo A."/>
            <person name="Salamov A."/>
            <person name="Ahrendt S.R."/>
            <person name="Lipzen A."/>
            <person name="Sullivan W."/>
            <person name="Andreopoulos W.B."/>
            <person name="Clum A."/>
            <person name="Lindquist E."/>
            <person name="Daum C."/>
            <person name="Ramamoorthy G.K."/>
            <person name="Gryganskyi A."/>
            <person name="Culley D."/>
            <person name="Magnuson J.K."/>
            <person name="James T.Y."/>
            <person name="O'Malley M.A."/>
            <person name="Stajich J.E."/>
            <person name="Spatafora J.W."/>
            <person name="Visel A."/>
            <person name="Grigoriev I.V."/>
        </authorList>
    </citation>
    <scope>NUCLEOTIDE SEQUENCE [LARGE SCALE GENOMIC DNA]</scope>
    <source>
        <strain evidence="3 4">CBS 931.73</strain>
    </source>
</reference>
<feature type="region of interest" description="Disordered" evidence="1">
    <location>
        <begin position="110"/>
        <end position="130"/>
    </location>
</feature>
<evidence type="ECO:0000256" key="1">
    <source>
        <dbReference type="SAM" id="MobiDB-lite"/>
    </source>
</evidence>
<dbReference type="EMBL" id="MCFE01000093">
    <property type="protein sequence ID" value="ORX99709.1"/>
    <property type="molecule type" value="Genomic_DNA"/>
</dbReference>
<feature type="compositionally biased region" description="Low complexity" evidence="1">
    <location>
        <begin position="110"/>
        <end position="120"/>
    </location>
</feature>
<gene>
    <name evidence="3" type="ORF">K493DRAFT_348349</name>
</gene>
<proteinExistence type="predicted"/>
<sequence length="160" mass="15985">MKFTSFALVLASIASLAVAQTNDTCAAAANMNSCIEINTNKQTGCGTDPAQPNPALCKCQYQHAIVTCYSNCPDSAKAQGDKKLAEAQVQILCASFPNSVVFATATGSTPSIATPSSSPSVGTNPSGTTGAVAPVKTNSAARNLAGGSLAIAGLFAVLAL</sequence>
<evidence type="ECO:0000256" key="2">
    <source>
        <dbReference type="SAM" id="SignalP"/>
    </source>
</evidence>
<keyword evidence="4" id="KW-1185">Reference proteome</keyword>
<dbReference type="AlphaFoldDB" id="A0A1Y1YNW8"/>
<comment type="caution">
    <text evidence="3">The sequence shown here is derived from an EMBL/GenBank/DDBJ whole genome shotgun (WGS) entry which is preliminary data.</text>
</comment>
<name>A0A1Y1YNW8_9FUNG</name>
<protein>
    <recommendedName>
        <fullName evidence="5">GPI anchored serine-threonine rich protein</fullName>
    </recommendedName>
</protein>
<feature type="chain" id="PRO_5012417808" description="GPI anchored serine-threonine rich protein" evidence="2">
    <location>
        <begin position="20"/>
        <end position="160"/>
    </location>
</feature>
<organism evidence="3 4">
    <name type="scientific">Basidiobolus meristosporus CBS 931.73</name>
    <dbReference type="NCBI Taxonomy" id="1314790"/>
    <lineage>
        <taxon>Eukaryota</taxon>
        <taxon>Fungi</taxon>
        <taxon>Fungi incertae sedis</taxon>
        <taxon>Zoopagomycota</taxon>
        <taxon>Entomophthoromycotina</taxon>
        <taxon>Basidiobolomycetes</taxon>
        <taxon>Basidiobolales</taxon>
        <taxon>Basidiobolaceae</taxon>
        <taxon>Basidiobolus</taxon>
    </lineage>
</organism>
<dbReference type="InParanoid" id="A0A1Y1YNW8"/>
<accession>A0A1Y1YNW8</accession>
<evidence type="ECO:0000313" key="4">
    <source>
        <dbReference type="Proteomes" id="UP000193498"/>
    </source>
</evidence>
<evidence type="ECO:0000313" key="3">
    <source>
        <dbReference type="EMBL" id="ORX99709.1"/>
    </source>
</evidence>
<keyword evidence="2" id="KW-0732">Signal</keyword>
<feature type="signal peptide" evidence="2">
    <location>
        <begin position="1"/>
        <end position="19"/>
    </location>
</feature>
<dbReference type="Proteomes" id="UP000193498">
    <property type="component" value="Unassembled WGS sequence"/>
</dbReference>